<evidence type="ECO:0000313" key="8">
    <source>
        <dbReference type="EMBL" id="CAF3869290.1"/>
    </source>
</evidence>
<evidence type="ECO:0000256" key="5">
    <source>
        <dbReference type="ARBA" id="ARBA00023136"/>
    </source>
</evidence>
<keyword evidence="5" id="KW-0472">Membrane</keyword>
<dbReference type="GO" id="GO:0008285">
    <property type="term" value="P:negative regulation of cell population proliferation"/>
    <property type="evidence" value="ECO:0007669"/>
    <property type="project" value="TreeGrafter"/>
</dbReference>
<evidence type="ECO:0000256" key="4">
    <source>
        <dbReference type="ARBA" id="ARBA00022989"/>
    </source>
</evidence>
<accession>A0A8S2KW00</accession>
<evidence type="ECO:0000256" key="6">
    <source>
        <dbReference type="SAM" id="Coils"/>
    </source>
</evidence>
<gene>
    <name evidence="8" type="ORF">SMN809_LOCUS4994</name>
</gene>
<dbReference type="GO" id="GO:0005640">
    <property type="term" value="C:nuclear outer membrane"/>
    <property type="evidence" value="ECO:0007669"/>
    <property type="project" value="TreeGrafter"/>
</dbReference>
<sequence>MVTRVLEDMTEIKIRFDEKESELNAYNVIRDEYENMMETILRIIQIIETKTQQSHGIDLRQNLDLLKDLTNEMQTHRPLIDRLQLISSTLSAQITDTNERERVRRRLNDVIRRWTQLEHDIISEEENMEEMQSLSDLFHNISTTCERWLKQTRDLINDLTNARNVEIFDQLIPIAKTVLFEYQTSFDHLQKLRTRINRLVQTNRTTEATQKLNEVDRLLNDMTVSRETLEQRLDLSQKMHFQLNEFNKQFLFYEQWLENIERTHDSISDQTLTTDEKLQRYHDIQVELDKRKIILNSLTHDYPQIIHLIADVDEQQRKQRTYQESLSKLSSLVQHDHQTPGRSIEDALRSLDEQMIKFENQNEERERRKRQREREWHLYMDEINLLQDKLNTFKQRKANTQDSIEEQLHSIRMQDQELNQYQDELSHLKQHGQTMCIDDGNSMPLPSEIHLLQSMITFLKEQFEQRRQYLLHAERRRDIYLNECKLFEDLFNITMERLSRSIQVASTSDQYARQLTEHKAQNEQLDEKRHQLNILYDQLDPDTRTRYLKQHLDLEKRSNDLQDKIIEQTIHYEHLLHVWREYELRLDDIRHLIDGIQQQLPITKRLLHFEQIQAAFVLFKDLKQRLIVIEPELLHLNDEIQHLCKELNGVSLQSDIINDIRVEVLNHQMIIDFLNESFQQEANIDVTSIDYMEKIKQINIDWIRIKSLISARIDTLEQLNDQFNEFDQTVRTLSDWVQEQTSDLDFMRSRNMEAGAKDNLRKCDELEYQLTSKQQILSSLKSSSNRMSSTSTTFHISDQEGTLQTLRHMLDHLAPSIEQLKSKSKSIVTNWQEYNRALLQMEKLLREAEAEIDRVQTSAMNVETYEMSTRKAQDHLKAMEIRRNDLEHIASQGRQLSNQCDGQTSLKINEITHRIQQQWAMVEQRLQEIVRPSREIVENWRQFNSSYVHLLDRLGELEARWYTIQREKFTTDIDTLLEKAKDFYQRLQQVDIEIAKLYERSQKLGNHLPPIVGKKIDTQYSVIKNQYSELCTLQDKLQMDCNELKHREKIYLDYLNELTQTINQAQIAFKTQVLTDENEAQNLKQLNDLHQLLLAKHNLIERINSNEFITYFKRAKHLHEVMTEYSHTIELIKNRIKQLEINQYNKFNFDKRCQKWNDYIQAVEQNLTVIQHNSRTNYQGLLEIDTNLYNIINDFNQRQQELIQLTNEGKQLIEQNLLVDQHTFAKLEQRWQTIMRTILNKQQEIKDIIKLWLSYQNYLETYYRLLKSKYELEQENLQAPTLGVLNQIKQGTYLNATNNEELKNLLEKLYETNRRLISYSDIKTQAILEKEWHDLQKSVNEIDIDINQRSEALIALLVWYNDLDRTLDNLSVLIKSIRALQQQPADELGQFISQCQNKDHELTQHRHELQRIRKTVTEISPSLHPDDSNQLMQKLSLLEIQWTDAERVIRNLIDSLTKKRSEFHDFENKSKRLLEWFEHFVNVEMNHRIDGLTLEASLDMLKNELRNLIGEKRRNVNDLMITARVLQTNVTDQLQLQIIKQQTDRLEQSLSTAEEHVEKRIKKTEMIMKMFHDFDQGLENLRSWMDTIETTLQKPVSVNKLNANELRNHQQSVAAIEADIEKHSTIISSVLALGHNLLSESDVRPRNIGTIQRTIQSIEQRWLALKDLIRKRKLELDTMNVSWRSVEEAIKRALKMITDHERFLSEVKRTCGQGLQGIRSEYKSLENFKRILDDDEKEIQEITDNYSGIIRSHSTADVNGEVRGKIKEVNTRWDVLRGTVNETMKNLKYMLSVHGDFQLTQDSLALWLTDLDVLLTNLEHLSEAPSNEKIRQLDDMDREIQEKQTKIEYVRTCANYLLSKTVDARDLTINMNELTKFCQQLRELTKRINKLKQKLINSNDCHIDSIPSARSSPLHESFFSTPPPQKRIASPSPSRSRSPSRYLRSRDRYFRSYDQIEWGDQYQRAQELLADFEDILLQVNGDFLAKEETFRSETPIGVHIEDLPAEFAYTRILTTTRRKIEALREIIKQIQQELGPFLVDNLTNDTVVVDIMEKWNHLQTLAHEKDEHLKENRITWKQFKRQLEELEQAATHFTNVDTLLPRTVYSKADAHRDQVQRLDEIKSLLQLTIELADQLGDSTSEWLLVDRRLQSIKEGFEFLFARSNREHRELKTNLFQAEDIKHAMLEINSQLDHLETLTHSLEPVDERESNLGINRTKLHRFIRIHDDLEIVNERLINVNDRSKCLLSGDQLRIANDLKLMLDRLNSIKRIIRIYLERLEKLLAANDLHESFSSINHSPIRTSNGNLQRVYQ</sequence>
<evidence type="ECO:0000256" key="7">
    <source>
        <dbReference type="SAM" id="MobiDB-lite"/>
    </source>
</evidence>
<evidence type="ECO:0000256" key="2">
    <source>
        <dbReference type="ARBA" id="ARBA00022692"/>
    </source>
</evidence>
<dbReference type="GO" id="GO:0034993">
    <property type="term" value="C:meiotic nuclear membrane microtubule tethering complex"/>
    <property type="evidence" value="ECO:0007669"/>
    <property type="project" value="TreeGrafter"/>
</dbReference>
<dbReference type="SUPFAM" id="SSF46966">
    <property type="entry name" value="Spectrin repeat"/>
    <property type="match status" value="7"/>
</dbReference>
<keyword evidence="4" id="KW-1133">Transmembrane helix</keyword>
<dbReference type="Gene3D" id="1.20.58.60">
    <property type="match status" value="8"/>
</dbReference>
<feature type="coiled-coil region" evidence="6">
    <location>
        <begin position="344"/>
        <end position="431"/>
    </location>
</feature>
<organism evidence="8 9">
    <name type="scientific">Rotaria magnacalcarata</name>
    <dbReference type="NCBI Taxonomy" id="392030"/>
    <lineage>
        <taxon>Eukaryota</taxon>
        <taxon>Metazoa</taxon>
        <taxon>Spiralia</taxon>
        <taxon>Gnathifera</taxon>
        <taxon>Rotifera</taxon>
        <taxon>Eurotatoria</taxon>
        <taxon>Bdelloidea</taxon>
        <taxon>Philodinida</taxon>
        <taxon>Philodinidae</taxon>
        <taxon>Rotaria</taxon>
    </lineage>
</organism>
<keyword evidence="2" id="KW-0812">Transmembrane</keyword>
<feature type="coiled-coil region" evidence="6">
    <location>
        <begin position="1874"/>
        <end position="1901"/>
    </location>
</feature>
<dbReference type="SMART" id="SM00150">
    <property type="entry name" value="SPEC"/>
    <property type="match status" value="8"/>
</dbReference>
<reference evidence="8" key="1">
    <citation type="submission" date="2021-02" db="EMBL/GenBank/DDBJ databases">
        <authorList>
            <person name="Nowell W R."/>
        </authorList>
    </citation>
    <scope>NUCLEOTIDE SEQUENCE</scope>
</reference>
<evidence type="ECO:0000313" key="9">
    <source>
        <dbReference type="Proteomes" id="UP000676336"/>
    </source>
</evidence>
<dbReference type="PANTHER" id="PTHR47535">
    <property type="entry name" value="MUSCLE-SPECIFIC PROTEIN 300 KDA, ISOFORM G"/>
    <property type="match status" value="1"/>
</dbReference>
<dbReference type="GO" id="GO:0051015">
    <property type="term" value="F:actin filament binding"/>
    <property type="evidence" value="ECO:0007669"/>
    <property type="project" value="TreeGrafter"/>
</dbReference>
<dbReference type="InterPro" id="IPR018159">
    <property type="entry name" value="Spectrin/alpha-actinin"/>
</dbReference>
<proteinExistence type="predicted"/>
<evidence type="ECO:0000256" key="3">
    <source>
        <dbReference type="ARBA" id="ARBA00022737"/>
    </source>
</evidence>
<feature type="coiled-coil region" evidence="6">
    <location>
        <begin position="508"/>
        <end position="535"/>
    </location>
</feature>
<feature type="coiled-coil region" evidence="6">
    <location>
        <begin position="189"/>
        <end position="232"/>
    </location>
</feature>
<feature type="coiled-coil region" evidence="6">
    <location>
        <begin position="831"/>
        <end position="858"/>
    </location>
</feature>
<dbReference type="CDD" id="cd00176">
    <property type="entry name" value="SPEC"/>
    <property type="match status" value="1"/>
</dbReference>
<feature type="region of interest" description="Disordered" evidence="7">
    <location>
        <begin position="1910"/>
        <end position="1941"/>
    </location>
</feature>
<keyword evidence="6" id="KW-0175">Coiled coil</keyword>
<dbReference type="GO" id="GO:0007097">
    <property type="term" value="P:nuclear migration"/>
    <property type="evidence" value="ECO:0007669"/>
    <property type="project" value="TreeGrafter"/>
</dbReference>
<keyword evidence="3" id="KW-0677">Repeat</keyword>
<name>A0A8S2KW00_9BILA</name>
<evidence type="ECO:0000256" key="1">
    <source>
        <dbReference type="ARBA" id="ARBA00004370"/>
    </source>
</evidence>
<dbReference type="InterPro" id="IPR052403">
    <property type="entry name" value="LINC-complex_assoc"/>
</dbReference>
<feature type="compositionally biased region" description="Low complexity" evidence="7">
    <location>
        <begin position="1927"/>
        <end position="1941"/>
    </location>
</feature>
<dbReference type="Pfam" id="PF00435">
    <property type="entry name" value="Spectrin"/>
    <property type="match status" value="1"/>
</dbReference>
<dbReference type="GO" id="GO:0005737">
    <property type="term" value="C:cytoplasm"/>
    <property type="evidence" value="ECO:0007669"/>
    <property type="project" value="TreeGrafter"/>
</dbReference>
<comment type="caution">
    <text evidence="8">The sequence shown here is derived from an EMBL/GenBank/DDBJ whole genome shotgun (WGS) entry which is preliminary data.</text>
</comment>
<comment type="subcellular location">
    <subcellularLocation>
        <location evidence="1">Membrane</location>
    </subcellularLocation>
</comment>
<dbReference type="PANTHER" id="PTHR47535:SF7">
    <property type="entry name" value="CALMIN"/>
    <property type="match status" value="1"/>
</dbReference>
<protein>
    <submittedName>
        <fullName evidence="8">Uncharacterized protein</fullName>
    </submittedName>
</protein>
<dbReference type="Proteomes" id="UP000676336">
    <property type="component" value="Unassembled WGS sequence"/>
</dbReference>
<dbReference type="InterPro" id="IPR002017">
    <property type="entry name" value="Spectrin_repeat"/>
</dbReference>
<dbReference type="EMBL" id="CAJOBI010001210">
    <property type="protein sequence ID" value="CAF3869290.1"/>
    <property type="molecule type" value="Genomic_DNA"/>
</dbReference>